<keyword evidence="3" id="KW-1185">Reference proteome</keyword>
<gene>
    <name evidence="2" type="ORF">MW084_08315</name>
</gene>
<proteinExistence type="predicted"/>
<evidence type="ECO:0000313" key="2">
    <source>
        <dbReference type="EMBL" id="URN15953.1"/>
    </source>
</evidence>
<feature type="signal peptide" evidence="1">
    <location>
        <begin position="1"/>
        <end position="22"/>
    </location>
</feature>
<feature type="chain" id="PRO_5045071173" evidence="1">
    <location>
        <begin position="23"/>
        <end position="130"/>
    </location>
</feature>
<dbReference type="Proteomes" id="UP001056383">
    <property type="component" value="Chromosome"/>
</dbReference>
<dbReference type="Pfam" id="PF03995">
    <property type="entry name" value="Inhibitor_I36"/>
    <property type="match status" value="1"/>
</dbReference>
<name>A0ABY4TDS4_9ACTN</name>
<keyword evidence="1" id="KW-0732">Signal</keyword>
<accession>A0ABY4TDS4</accession>
<organism evidence="2 3">
    <name type="scientific">Streptomyces sudanensis</name>
    <dbReference type="NCBI Taxonomy" id="436397"/>
    <lineage>
        <taxon>Bacteria</taxon>
        <taxon>Bacillati</taxon>
        <taxon>Actinomycetota</taxon>
        <taxon>Actinomycetes</taxon>
        <taxon>Kitasatosporales</taxon>
        <taxon>Streptomycetaceae</taxon>
        <taxon>Streptomyces</taxon>
    </lineage>
</organism>
<reference evidence="2" key="1">
    <citation type="submission" date="2022-04" db="EMBL/GenBank/DDBJ databases">
        <title>Systematic whole-genome sequencing reveals an unexpected diversity among actinomycetoma pathogens and provides insights into their antibacterial susceptibilities.</title>
        <authorList>
            <person name="Watson A.K."/>
            <person name="Kepplinger B."/>
            <person name="Bakhiet S.M."/>
            <person name="Mhmoud N.A."/>
            <person name="Chapman J."/>
            <person name="Allenby N."/>
            <person name="Mickiewicz K."/>
            <person name="Goodfellow M."/>
            <person name="Fahal A.H."/>
            <person name="Errington J."/>
        </authorList>
    </citation>
    <scope>NUCLEOTIDE SEQUENCE</scope>
    <source>
        <strain evidence="2">SD 504</strain>
    </source>
</reference>
<evidence type="ECO:0000256" key="1">
    <source>
        <dbReference type="SAM" id="SignalP"/>
    </source>
</evidence>
<dbReference type="EMBL" id="CP095474">
    <property type="protein sequence ID" value="URN15953.1"/>
    <property type="molecule type" value="Genomic_DNA"/>
</dbReference>
<sequence length="130" mass="13497">MRTSSKSLFVTAVLGMAAISIAALSTGAAPAGAASPTLGPCGSGQLCLWEKEAFKGKRQTHELATTDVDSCVALPSGTTAVALANRTGRPVTTYQSATCGETGEFETYPGSGTWVPRSPYQVRAIKIWEN</sequence>
<dbReference type="RefSeq" id="WP_010472175.1">
    <property type="nucleotide sequence ID" value="NZ_CP095474.1"/>
</dbReference>
<protein>
    <submittedName>
        <fullName evidence="2">Peptidase inhibitor family I36 protein</fullName>
    </submittedName>
</protein>
<evidence type="ECO:0000313" key="3">
    <source>
        <dbReference type="Proteomes" id="UP001056383"/>
    </source>
</evidence>